<feature type="coiled-coil region" evidence="1">
    <location>
        <begin position="99"/>
        <end position="126"/>
    </location>
</feature>
<reference evidence="2" key="1">
    <citation type="submission" date="2025-08" db="UniProtKB">
        <authorList>
            <consortium name="Ensembl"/>
        </authorList>
    </citation>
    <scope>IDENTIFICATION</scope>
</reference>
<keyword evidence="1" id="KW-0175">Coiled coil</keyword>
<protein>
    <submittedName>
        <fullName evidence="2">Uncharacterized protein</fullName>
    </submittedName>
</protein>
<accession>A0A8C1W3L9</accession>
<organism evidence="2 3">
    <name type="scientific">Cyprinus carpio</name>
    <name type="common">Common carp</name>
    <dbReference type="NCBI Taxonomy" id="7962"/>
    <lineage>
        <taxon>Eukaryota</taxon>
        <taxon>Metazoa</taxon>
        <taxon>Chordata</taxon>
        <taxon>Craniata</taxon>
        <taxon>Vertebrata</taxon>
        <taxon>Euteleostomi</taxon>
        <taxon>Actinopterygii</taxon>
        <taxon>Neopterygii</taxon>
        <taxon>Teleostei</taxon>
        <taxon>Ostariophysi</taxon>
        <taxon>Cypriniformes</taxon>
        <taxon>Cyprinidae</taxon>
        <taxon>Cyprininae</taxon>
        <taxon>Cyprinus</taxon>
    </lineage>
</organism>
<name>A0A8C1W3L9_CYPCA</name>
<proteinExistence type="predicted"/>
<evidence type="ECO:0000313" key="2">
    <source>
        <dbReference type="Ensembl" id="ENSCCRP00015060458.1"/>
    </source>
</evidence>
<dbReference type="Ensembl" id="ENSCCRT00015062428.1">
    <property type="protein sequence ID" value="ENSCCRP00015060458.1"/>
    <property type="gene ID" value="ENSCCRG00015024752.1"/>
</dbReference>
<dbReference type="Proteomes" id="UP000694700">
    <property type="component" value="Unplaced"/>
</dbReference>
<sequence length="216" mass="26092">MGPLKQNAKTKVRIKGKYFNNKCAHGGLTHNSKKKRKWLPEDKVFDGSLKEGEKKMQPSPIQLEEEYPEHLRHLYLAEEERLDEEEEEKISHKTPFIRRKQKMSSYQKTKQEYERIKEERARKREEFLKDKAQREEALKIYKEKKMLSVCLLQIYHQKKNTCVCMYIKQSDTCFTIWFQSISDDIIIVSWHDFLHLFCIKTCHIFGVLWNIFENKM</sequence>
<dbReference type="AlphaFoldDB" id="A0A8C1W3L9"/>
<evidence type="ECO:0000256" key="1">
    <source>
        <dbReference type="SAM" id="Coils"/>
    </source>
</evidence>
<evidence type="ECO:0000313" key="3">
    <source>
        <dbReference type="Proteomes" id="UP000694700"/>
    </source>
</evidence>